<organism evidence="2 3">
    <name type="scientific">Lactobacillus phage Bacchae</name>
    <dbReference type="NCBI Taxonomy" id="2079429"/>
    <lineage>
        <taxon>Viruses</taxon>
        <taxon>Duplodnaviria</taxon>
        <taxon>Heunggongvirae</taxon>
        <taxon>Uroviricota</taxon>
        <taxon>Caudoviricetes</taxon>
        <taxon>Herelleviridae</taxon>
        <taxon>Harbinvirus</taxon>
        <taxon>Harbinvirus bacchae</taxon>
    </lineage>
</organism>
<feature type="transmembrane region" description="Helical" evidence="1">
    <location>
        <begin position="39"/>
        <end position="62"/>
    </location>
</feature>
<name>A0A2K9VCU3_9CAUD</name>
<dbReference type="GeneID" id="54988564"/>
<evidence type="ECO:0000256" key="1">
    <source>
        <dbReference type="SAM" id="Phobius"/>
    </source>
</evidence>
<sequence>MKFILVLVAAAYITVLPFSWYNAIGYIRYPHSEKFENILLILTAVTTVVLVFMATFSDLVTYDRNVNTNIRITEIARVGNRVTVIHNGTEITKVNIDNVKISKNNHDYVKVKDTQRIMRSKTMQAIKGSKILTHDKDYTVYLGNKSTLNELGIRVHKSNK</sequence>
<accession>A0A2K9VCU3</accession>
<feature type="transmembrane region" description="Helical" evidence="1">
    <location>
        <begin position="6"/>
        <end position="27"/>
    </location>
</feature>
<protein>
    <submittedName>
        <fullName evidence="2">Uncharacterized protein</fullName>
    </submittedName>
</protein>
<keyword evidence="3" id="KW-1185">Reference proteome</keyword>
<keyword evidence="1" id="KW-1133">Transmembrane helix</keyword>
<keyword evidence="1" id="KW-0812">Transmembrane</keyword>
<dbReference type="Proteomes" id="UP000241463">
    <property type="component" value="Segment"/>
</dbReference>
<evidence type="ECO:0000313" key="2">
    <source>
        <dbReference type="EMBL" id="AUV60015.1"/>
    </source>
</evidence>
<dbReference type="EMBL" id="MG765277">
    <property type="protein sequence ID" value="AUV60015.1"/>
    <property type="molecule type" value="Genomic_DNA"/>
</dbReference>
<dbReference type="KEGG" id="vg:54988564"/>
<keyword evidence="1" id="KW-0472">Membrane</keyword>
<reference evidence="2 3" key="1">
    <citation type="submission" date="2018-01" db="EMBL/GenBank/DDBJ databases">
        <title>Lactobacillus phages that infect wine-derived L. plantarum strains.</title>
        <authorList>
            <person name="Kyrkou I."/>
            <person name="Hestbjerg Hansen L."/>
        </authorList>
    </citation>
    <scope>NUCLEOTIDE SEQUENCE [LARGE SCALE GENOMIC DNA]</scope>
</reference>
<evidence type="ECO:0000313" key="3">
    <source>
        <dbReference type="Proteomes" id="UP000241463"/>
    </source>
</evidence>
<proteinExistence type="predicted"/>
<dbReference type="RefSeq" id="YP_009798119.1">
    <property type="nucleotide sequence ID" value="NC_047924.1"/>
</dbReference>